<dbReference type="STRING" id="1513793.SAMN06296036_102276"/>
<dbReference type="EMBL" id="FWZT01000002">
    <property type="protein sequence ID" value="SME96298.1"/>
    <property type="molecule type" value="Genomic_DNA"/>
</dbReference>
<accession>A0A1Y6BDT3</accession>
<organism evidence="1 2">
    <name type="scientific">Pseudobacteriovorax antillogorgiicola</name>
    <dbReference type="NCBI Taxonomy" id="1513793"/>
    <lineage>
        <taxon>Bacteria</taxon>
        <taxon>Pseudomonadati</taxon>
        <taxon>Bdellovibrionota</taxon>
        <taxon>Oligoflexia</taxon>
        <taxon>Oligoflexales</taxon>
        <taxon>Pseudobacteriovoracaceae</taxon>
        <taxon>Pseudobacteriovorax</taxon>
    </lineage>
</organism>
<gene>
    <name evidence="1" type="ORF">SAMN06296036_102276</name>
</gene>
<evidence type="ECO:0000313" key="1">
    <source>
        <dbReference type="EMBL" id="SME96298.1"/>
    </source>
</evidence>
<dbReference type="Proteomes" id="UP000192907">
    <property type="component" value="Unassembled WGS sequence"/>
</dbReference>
<keyword evidence="2" id="KW-1185">Reference proteome</keyword>
<proteinExistence type="predicted"/>
<dbReference type="AlphaFoldDB" id="A0A1Y6BDT3"/>
<sequence length="45" mass="5273">MWFRIILTATALGLVLYLQFCFDFNAALKEQQSQVESQTRYSANR</sequence>
<protein>
    <submittedName>
        <fullName evidence="1">Uncharacterized protein</fullName>
    </submittedName>
</protein>
<dbReference type="RefSeq" id="WP_159455125.1">
    <property type="nucleotide sequence ID" value="NZ_FWZT01000002.1"/>
</dbReference>
<reference evidence="2" key="1">
    <citation type="submission" date="2017-04" db="EMBL/GenBank/DDBJ databases">
        <authorList>
            <person name="Varghese N."/>
            <person name="Submissions S."/>
        </authorList>
    </citation>
    <scope>NUCLEOTIDE SEQUENCE [LARGE SCALE GENOMIC DNA]</scope>
    <source>
        <strain evidence="2">RKEM611</strain>
    </source>
</reference>
<name>A0A1Y6BDT3_9BACT</name>
<evidence type="ECO:0000313" key="2">
    <source>
        <dbReference type="Proteomes" id="UP000192907"/>
    </source>
</evidence>